<dbReference type="RefSeq" id="WP_184215884.1">
    <property type="nucleotide sequence ID" value="NZ_JACHIP010000002.1"/>
</dbReference>
<keyword evidence="3" id="KW-1003">Cell membrane</keyword>
<comment type="similarity">
    <text evidence="2">Belongs to the bacterial sugar transferase family.</text>
</comment>
<comment type="subcellular location">
    <subcellularLocation>
        <location evidence="1">Cell membrane</location>
    </subcellularLocation>
</comment>
<protein>
    <submittedName>
        <fullName evidence="10">Undecaprenyl-phosphate galactose phosphotransferase WbaP</fullName>
    </submittedName>
</protein>
<evidence type="ECO:0000256" key="8">
    <source>
        <dbReference type="SAM" id="Phobius"/>
    </source>
</evidence>
<sequence>MSPYNQVADLPLSSSYDHQPVEYVDERVDESLHYWDLDDNSPAGTFSYRVVKRALDIFIVLLIAPLVLSVGAVIALCVAIDSPGPVFFSHQRVKRRGQYFHMWKFRTMCQDASSILEQHLERHPERRKEWQLHHKLKVDPRISAVGAFLRRKSLDELPQIWNVLTGTMSLVGPRPIVTAEIARYGTNFVYYTAVKPGITGLWQISGRSNLTYAQRVALDRQYVENWSLWLELKILLRTFKSVARSDGAY</sequence>
<proteinExistence type="inferred from homology"/>
<evidence type="ECO:0000256" key="4">
    <source>
        <dbReference type="ARBA" id="ARBA00022679"/>
    </source>
</evidence>
<dbReference type="GO" id="GO:0005886">
    <property type="term" value="C:plasma membrane"/>
    <property type="evidence" value="ECO:0007669"/>
    <property type="project" value="UniProtKB-SubCell"/>
</dbReference>
<keyword evidence="6 8" id="KW-1133">Transmembrane helix</keyword>
<dbReference type="GO" id="GO:0016780">
    <property type="term" value="F:phosphotransferase activity, for other substituted phosphate groups"/>
    <property type="evidence" value="ECO:0007669"/>
    <property type="project" value="TreeGrafter"/>
</dbReference>
<reference evidence="10 11" key="1">
    <citation type="submission" date="2020-08" db="EMBL/GenBank/DDBJ databases">
        <title>Genomic Encyclopedia of Type Strains, Phase IV (KMG-V): Genome sequencing to study the core and pangenomes of soil and plant-associated prokaryotes.</title>
        <authorList>
            <person name="Whitman W."/>
        </authorList>
    </citation>
    <scope>NUCLEOTIDE SEQUENCE [LARGE SCALE GENOMIC DNA]</scope>
    <source>
        <strain evidence="10 11">M8UP14</strain>
    </source>
</reference>
<dbReference type="PANTHER" id="PTHR30576:SF4">
    <property type="entry name" value="UNDECAPRENYL-PHOSPHATE GALACTOSE PHOSPHOTRANSFERASE"/>
    <property type="match status" value="1"/>
</dbReference>
<keyword evidence="11" id="KW-1185">Reference proteome</keyword>
<feature type="domain" description="Bacterial sugar transferase" evidence="9">
    <location>
        <begin position="52"/>
        <end position="243"/>
    </location>
</feature>
<accession>A0A7W8E3B0</accession>
<keyword evidence="5 8" id="KW-0812">Transmembrane</keyword>
<evidence type="ECO:0000256" key="2">
    <source>
        <dbReference type="ARBA" id="ARBA00006464"/>
    </source>
</evidence>
<dbReference type="Pfam" id="PF02397">
    <property type="entry name" value="Bac_transf"/>
    <property type="match status" value="1"/>
</dbReference>
<dbReference type="Proteomes" id="UP000540989">
    <property type="component" value="Unassembled WGS sequence"/>
</dbReference>
<evidence type="ECO:0000256" key="3">
    <source>
        <dbReference type="ARBA" id="ARBA00022475"/>
    </source>
</evidence>
<evidence type="ECO:0000256" key="1">
    <source>
        <dbReference type="ARBA" id="ARBA00004236"/>
    </source>
</evidence>
<evidence type="ECO:0000313" key="10">
    <source>
        <dbReference type="EMBL" id="MBB5057271.1"/>
    </source>
</evidence>
<dbReference type="InterPro" id="IPR003362">
    <property type="entry name" value="Bact_transf"/>
</dbReference>
<dbReference type="AlphaFoldDB" id="A0A7W8E3B0"/>
<organism evidence="10 11">
    <name type="scientific">Granulicella aggregans</name>
    <dbReference type="NCBI Taxonomy" id="474949"/>
    <lineage>
        <taxon>Bacteria</taxon>
        <taxon>Pseudomonadati</taxon>
        <taxon>Acidobacteriota</taxon>
        <taxon>Terriglobia</taxon>
        <taxon>Terriglobales</taxon>
        <taxon>Acidobacteriaceae</taxon>
        <taxon>Granulicella</taxon>
    </lineage>
</organism>
<comment type="caution">
    <text evidence="10">The sequence shown here is derived from an EMBL/GenBank/DDBJ whole genome shotgun (WGS) entry which is preliminary data.</text>
</comment>
<evidence type="ECO:0000259" key="9">
    <source>
        <dbReference type="Pfam" id="PF02397"/>
    </source>
</evidence>
<evidence type="ECO:0000256" key="7">
    <source>
        <dbReference type="ARBA" id="ARBA00023136"/>
    </source>
</evidence>
<feature type="transmembrane region" description="Helical" evidence="8">
    <location>
        <begin position="57"/>
        <end position="80"/>
    </location>
</feature>
<evidence type="ECO:0000256" key="5">
    <source>
        <dbReference type="ARBA" id="ARBA00022692"/>
    </source>
</evidence>
<dbReference type="PANTHER" id="PTHR30576">
    <property type="entry name" value="COLANIC BIOSYNTHESIS UDP-GLUCOSE LIPID CARRIER TRANSFERASE"/>
    <property type="match status" value="1"/>
</dbReference>
<gene>
    <name evidence="10" type="ORF">HDF16_001956</name>
</gene>
<keyword evidence="4 10" id="KW-0808">Transferase</keyword>
<name>A0A7W8E3B0_9BACT</name>
<dbReference type="EMBL" id="JACHIP010000002">
    <property type="protein sequence ID" value="MBB5057271.1"/>
    <property type="molecule type" value="Genomic_DNA"/>
</dbReference>
<evidence type="ECO:0000256" key="6">
    <source>
        <dbReference type="ARBA" id="ARBA00022989"/>
    </source>
</evidence>
<keyword evidence="7 8" id="KW-0472">Membrane</keyword>
<evidence type="ECO:0000313" key="11">
    <source>
        <dbReference type="Proteomes" id="UP000540989"/>
    </source>
</evidence>